<accession>A0A8R1U3V9</accession>
<feature type="region of interest" description="Disordered" evidence="1">
    <location>
        <begin position="67"/>
        <end position="109"/>
    </location>
</feature>
<protein>
    <submittedName>
        <fullName evidence="3">Uncharacterized protein</fullName>
    </submittedName>
</protein>
<sequence>MFKFASLLVAAMLAITLADTNVTDLTPIPGAAAAAVVDASNATSNVSIPAAPLANLTVPVAAAANDHEEISTGKKAAGGDDEPADETKAESSSDAAASENAAVEIGSTTPSAANVTVDMTIGRPAQGGEGTLPPMGESILKLYKDKQGKPADETKAESSSDAAASENAAVEIGSTTPSAANVTVDMTIGRPAQGGEGTLPPMGESILKLYKDKQGNLLPNASSVAEGPTGSASTSSVLMIGALVALLGAAF</sequence>
<evidence type="ECO:0000313" key="3">
    <source>
        <dbReference type="EnsemblMetazoa" id="PPA00596.1"/>
    </source>
</evidence>
<feature type="compositionally biased region" description="Basic and acidic residues" evidence="1">
    <location>
        <begin position="145"/>
        <end position="158"/>
    </location>
</feature>
<evidence type="ECO:0000256" key="1">
    <source>
        <dbReference type="SAM" id="MobiDB-lite"/>
    </source>
</evidence>
<keyword evidence="2" id="KW-0732">Signal</keyword>
<evidence type="ECO:0000313" key="4">
    <source>
        <dbReference type="Proteomes" id="UP000005239"/>
    </source>
</evidence>
<dbReference type="Proteomes" id="UP000005239">
    <property type="component" value="Unassembled WGS sequence"/>
</dbReference>
<feature type="signal peptide" evidence="2">
    <location>
        <begin position="1"/>
        <end position="18"/>
    </location>
</feature>
<organism evidence="3 4">
    <name type="scientific">Pristionchus pacificus</name>
    <name type="common">Parasitic nematode worm</name>
    <dbReference type="NCBI Taxonomy" id="54126"/>
    <lineage>
        <taxon>Eukaryota</taxon>
        <taxon>Metazoa</taxon>
        <taxon>Ecdysozoa</taxon>
        <taxon>Nematoda</taxon>
        <taxon>Chromadorea</taxon>
        <taxon>Rhabditida</taxon>
        <taxon>Rhabditina</taxon>
        <taxon>Diplogasteromorpha</taxon>
        <taxon>Diplogasteroidea</taxon>
        <taxon>Neodiplogasteridae</taxon>
        <taxon>Pristionchus</taxon>
    </lineage>
</organism>
<gene>
    <name evidence="3" type="primary">WBGene00090150</name>
</gene>
<proteinExistence type="predicted"/>
<accession>A0A454Y6D9</accession>
<feature type="compositionally biased region" description="Low complexity" evidence="1">
    <location>
        <begin position="92"/>
        <end position="104"/>
    </location>
</feature>
<dbReference type="AlphaFoldDB" id="A0A454Y6D9"/>
<reference evidence="4" key="1">
    <citation type="journal article" date="2008" name="Nat. Genet.">
        <title>The Pristionchus pacificus genome provides a unique perspective on nematode lifestyle and parasitism.</title>
        <authorList>
            <person name="Dieterich C."/>
            <person name="Clifton S.W."/>
            <person name="Schuster L.N."/>
            <person name="Chinwalla A."/>
            <person name="Delehaunty K."/>
            <person name="Dinkelacker I."/>
            <person name="Fulton L."/>
            <person name="Fulton R."/>
            <person name="Godfrey J."/>
            <person name="Minx P."/>
            <person name="Mitreva M."/>
            <person name="Roeseler W."/>
            <person name="Tian H."/>
            <person name="Witte H."/>
            <person name="Yang S.P."/>
            <person name="Wilson R.K."/>
            <person name="Sommer R.J."/>
        </authorList>
    </citation>
    <scope>NUCLEOTIDE SEQUENCE [LARGE SCALE GENOMIC DNA]</scope>
    <source>
        <strain evidence="4">PS312</strain>
    </source>
</reference>
<dbReference type="EnsemblMetazoa" id="PPA00596.1">
    <property type="protein sequence ID" value="PPA00596.1"/>
    <property type="gene ID" value="WBGene00090150"/>
</dbReference>
<feature type="chain" id="PRO_5043702908" evidence="2">
    <location>
        <begin position="19"/>
        <end position="251"/>
    </location>
</feature>
<evidence type="ECO:0000256" key="2">
    <source>
        <dbReference type="SAM" id="SignalP"/>
    </source>
</evidence>
<reference evidence="3" key="2">
    <citation type="submission" date="2022-06" db="UniProtKB">
        <authorList>
            <consortium name="EnsemblMetazoa"/>
        </authorList>
    </citation>
    <scope>IDENTIFICATION</scope>
    <source>
        <strain evidence="3">PS312</strain>
    </source>
</reference>
<feature type="region of interest" description="Disordered" evidence="1">
    <location>
        <begin position="145"/>
        <end position="166"/>
    </location>
</feature>
<keyword evidence="4" id="KW-1185">Reference proteome</keyword>
<name>A0A454Y6D9_PRIPA</name>